<organism evidence="8 9">
    <name type="scientific">Leptobrachium leishanense</name>
    <name type="common">Leishan spiny toad</name>
    <dbReference type="NCBI Taxonomy" id="445787"/>
    <lineage>
        <taxon>Eukaryota</taxon>
        <taxon>Metazoa</taxon>
        <taxon>Chordata</taxon>
        <taxon>Craniata</taxon>
        <taxon>Vertebrata</taxon>
        <taxon>Euteleostomi</taxon>
        <taxon>Amphibia</taxon>
        <taxon>Batrachia</taxon>
        <taxon>Anura</taxon>
        <taxon>Pelobatoidea</taxon>
        <taxon>Megophryidae</taxon>
        <taxon>Leptobrachium</taxon>
    </lineage>
</organism>
<keyword evidence="4 5" id="KW-0472">Membrane</keyword>
<comment type="subcellular location">
    <subcellularLocation>
        <location evidence="1">Membrane</location>
        <topology evidence="1">Multi-pass membrane protein</topology>
    </subcellularLocation>
</comment>
<dbReference type="GeneTree" id="ENSGT00940000161867"/>
<evidence type="ECO:0000313" key="8">
    <source>
        <dbReference type="Ensembl" id="ENSLLEP00000022955.1"/>
    </source>
</evidence>
<keyword evidence="2 5" id="KW-0812">Transmembrane</keyword>
<evidence type="ECO:0000256" key="1">
    <source>
        <dbReference type="ARBA" id="ARBA00004141"/>
    </source>
</evidence>
<dbReference type="AlphaFoldDB" id="A0A8C5PHM3"/>
<dbReference type="GO" id="GO:0016020">
    <property type="term" value="C:membrane"/>
    <property type="evidence" value="ECO:0007669"/>
    <property type="project" value="UniProtKB-SubCell"/>
</dbReference>
<dbReference type="Proteomes" id="UP000694569">
    <property type="component" value="Unplaced"/>
</dbReference>
<feature type="transmembrane region" description="Helical" evidence="6">
    <location>
        <begin position="237"/>
        <end position="257"/>
    </location>
</feature>
<dbReference type="Ensembl" id="ENSLLET00000023829.1">
    <property type="protein sequence ID" value="ENSLLEP00000022955.1"/>
    <property type="gene ID" value="ENSLLEG00000014571.1"/>
</dbReference>
<dbReference type="Pfam" id="PF01284">
    <property type="entry name" value="MARVEL"/>
    <property type="match status" value="1"/>
</dbReference>
<sequence length="302" mass="32157">SPVIGAAVPPAALYPGPAGRGKPETRINPVSAAAIYPGGAPPGGARCCGHPGRQGAPCHCVSLLCLLVPGDGETPCCAIPSHTAQTLPLYQHRGRDVWSFPSIPPPLSLSSCNAIWISCKFPRVPAHPHRHGLCPAASFDCFLLALVVSHSLGMSEQDEPRGCGSNLLDSDFLRSLKGRILLLELVLCFVVFVCFAATLSSYLAAPLFEFIITLIFIILLSSQYNQRLTTLNWPCMDFLRCVSAATVLFVVSAVAIARSAGSGGAITAAIFGFFLVCVFCYDAFAIYKEEIREQKTETSEGV</sequence>
<feature type="transmembrane region" description="Helical" evidence="6">
    <location>
        <begin position="180"/>
        <end position="199"/>
    </location>
</feature>
<feature type="transmembrane region" description="Helical" evidence="6">
    <location>
        <begin position="263"/>
        <end position="287"/>
    </location>
</feature>
<evidence type="ECO:0000256" key="5">
    <source>
        <dbReference type="PROSITE-ProRule" id="PRU00581"/>
    </source>
</evidence>
<reference evidence="8" key="2">
    <citation type="submission" date="2025-09" db="UniProtKB">
        <authorList>
            <consortium name="Ensembl"/>
        </authorList>
    </citation>
    <scope>IDENTIFICATION</scope>
</reference>
<evidence type="ECO:0000256" key="4">
    <source>
        <dbReference type="ARBA" id="ARBA00023136"/>
    </source>
</evidence>
<reference evidence="8" key="1">
    <citation type="submission" date="2025-08" db="UniProtKB">
        <authorList>
            <consortium name="Ensembl"/>
        </authorList>
    </citation>
    <scope>IDENTIFICATION</scope>
</reference>
<evidence type="ECO:0000256" key="6">
    <source>
        <dbReference type="SAM" id="Phobius"/>
    </source>
</evidence>
<dbReference type="OrthoDB" id="10028364at2759"/>
<evidence type="ECO:0000313" key="9">
    <source>
        <dbReference type="Proteomes" id="UP000694569"/>
    </source>
</evidence>
<feature type="domain" description="MARVEL" evidence="7">
    <location>
        <begin position="172"/>
        <end position="291"/>
    </location>
</feature>
<accession>A0A8C5PHM3</accession>
<name>A0A8C5PHM3_9ANUR</name>
<evidence type="ECO:0000256" key="2">
    <source>
        <dbReference type="ARBA" id="ARBA00022692"/>
    </source>
</evidence>
<dbReference type="PANTHER" id="PTHR22776">
    <property type="entry name" value="MARVEL-CONTAINING POTENTIAL LIPID RAFT-ASSOCIATED PROTEIN"/>
    <property type="match status" value="1"/>
</dbReference>
<dbReference type="PANTHER" id="PTHR22776:SF26">
    <property type="entry name" value="CKLF-LIKE MARVEL TRANSMEMBRANE DOMAIN-CONTAINING PROTEIN 5"/>
    <property type="match status" value="1"/>
</dbReference>
<keyword evidence="9" id="KW-1185">Reference proteome</keyword>
<feature type="transmembrane region" description="Helical" evidence="6">
    <location>
        <begin position="205"/>
        <end position="225"/>
    </location>
</feature>
<evidence type="ECO:0000259" key="7">
    <source>
        <dbReference type="PROSITE" id="PS51225"/>
    </source>
</evidence>
<dbReference type="PROSITE" id="PS51225">
    <property type="entry name" value="MARVEL"/>
    <property type="match status" value="1"/>
</dbReference>
<dbReference type="InterPro" id="IPR008253">
    <property type="entry name" value="Marvel"/>
</dbReference>
<protein>
    <recommendedName>
        <fullName evidence="7">MARVEL domain-containing protein</fullName>
    </recommendedName>
</protein>
<keyword evidence="3 6" id="KW-1133">Transmembrane helix</keyword>
<dbReference type="InterPro" id="IPR050578">
    <property type="entry name" value="MARVEL-CKLF_proteins"/>
</dbReference>
<evidence type="ECO:0000256" key="3">
    <source>
        <dbReference type="ARBA" id="ARBA00022989"/>
    </source>
</evidence>
<proteinExistence type="predicted"/>